<dbReference type="RefSeq" id="WP_104751567.1">
    <property type="nucleotide sequence ID" value="NZ_FZMF01000002.1"/>
</dbReference>
<comment type="caution">
    <text evidence="11">The sequence shown here is derived from an EMBL/GenBank/DDBJ whole genome shotgun (WGS) entry which is preliminary data.</text>
</comment>
<sequence>MAILRPTPTPKGKLSATLKSWLPILQSGPLEIEETLQTYAQDNPCVHVQSALSTAFSACQFHKPPRPNAPSLKNAMSDKIESLSVRKSTLYETLNQQLLPPLFPTEMSLQIAQDIIENLNHEGYFEGDVHALAGGLGVEAQDYEKVRQRFAYLDPPGVGARDVQESFFFQLVQHSELDTQTYELCAKILDNLEQHKEHSHTPGYAQAMKIITSFKNPPALDFHDPSPLVIPDILVLEEQGEISVQLNDSYYPKVIIEEPKIKESNDYLKEKLKEARDLVDALQMRQQTILKIGLMLVEYQYDFFKGKEIKPMRLVDIANEFGYSPSTISRAISNKYLECTRGIFPIKSFFTTALEGDISNASIKDFILGCIKAEDPIKPLSDLKILELVEAKFHLKMVRRTITKYRKLLNIASSSERKKLYGMRAKH</sequence>
<evidence type="ECO:0000259" key="9">
    <source>
        <dbReference type="Pfam" id="PF04552"/>
    </source>
</evidence>
<evidence type="ECO:0000256" key="1">
    <source>
        <dbReference type="ARBA" id="ARBA00008798"/>
    </source>
</evidence>
<keyword evidence="12" id="KW-1185">Reference proteome</keyword>
<evidence type="ECO:0000256" key="2">
    <source>
        <dbReference type="ARBA" id="ARBA00022478"/>
    </source>
</evidence>
<dbReference type="GO" id="GO:0003899">
    <property type="term" value="F:DNA-directed RNA polymerase activity"/>
    <property type="evidence" value="ECO:0007669"/>
    <property type="project" value="UniProtKB-EC"/>
</dbReference>
<keyword evidence="7" id="KW-0238">DNA-binding</keyword>
<feature type="domain" description="RNA polymerase sigma factor 54 core-binding" evidence="10">
    <location>
        <begin position="80"/>
        <end position="257"/>
    </location>
</feature>
<dbReference type="PRINTS" id="PR00045">
    <property type="entry name" value="SIGMA54FCT"/>
</dbReference>
<name>A0ABV7ZI13_9HELI</name>
<dbReference type="Pfam" id="PF04552">
    <property type="entry name" value="Sigma54_DBD"/>
    <property type="match status" value="1"/>
</dbReference>
<dbReference type="Pfam" id="PF00309">
    <property type="entry name" value="Sigma54_AID"/>
    <property type="match status" value="1"/>
</dbReference>
<organism evidence="11 12">
    <name type="scientific">Helicobacter baculiformis</name>
    <dbReference type="NCBI Taxonomy" id="427351"/>
    <lineage>
        <taxon>Bacteria</taxon>
        <taxon>Pseudomonadati</taxon>
        <taxon>Campylobacterota</taxon>
        <taxon>Epsilonproteobacteria</taxon>
        <taxon>Campylobacterales</taxon>
        <taxon>Helicobacteraceae</taxon>
        <taxon>Helicobacter</taxon>
    </lineage>
</organism>
<dbReference type="InterPro" id="IPR007634">
    <property type="entry name" value="RNA_pol_sigma_54_DNA-bd"/>
</dbReference>
<dbReference type="PANTHER" id="PTHR32248">
    <property type="entry name" value="RNA POLYMERASE SIGMA-54 FACTOR"/>
    <property type="match status" value="1"/>
</dbReference>
<dbReference type="Proteomes" id="UP001595783">
    <property type="component" value="Unassembled WGS sequence"/>
</dbReference>
<keyword evidence="8" id="KW-0804">Transcription</keyword>
<keyword evidence="3 11" id="KW-0808">Transferase</keyword>
<accession>A0ABV7ZI13</accession>
<dbReference type="PROSITE" id="PS00718">
    <property type="entry name" value="SIGMA54_2"/>
    <property type="match status" value="1"/>
</dbReference>
<evidence type="ECO:0000256" key="4">
    <source>
        <dbReference type="ARBA" id="ARBA00022695"/>
    </source>
</evidence>
<keyword evidence="2" id="KW-0240">DNA-directed RNA polymerase</keyword>
<evidence type="ECO:0000313" key="11">
    <source>
        <dbReference type="EMBL" id="MFC3848219.1"/>
    </source>
</evidence>
<proteinExistence type="inferred from homology"/>
<keyword evidence="5" id="KW-0805">Transcription regulation</keyword>
<dbReference type="PANTHER" id="PTHR32248:SF4">
    <property type="entry name" value="RNA POLYMERASE SIGMA-54 FACTOR"/>
    <property type="match status" value="1"/>
</dbReference>
<dbReference type="EMBL" id="JBHRZO010000048">
    <property type="protein sequence ID" value="MFC3848219.1"/>
    <property type="molecule type" value="Genomic_DNA"/>
</dbReference>
<keyword evidence="6" id="KW-0731">Sigma factor</keyword>
<gene>
    <name evidence="11" type="ORF">ACFOPX_06750</name>
</gene>
<keyword evidence="4 11" id="KW-0548">Nucleotidyltransferase</keyword>
<dbReference type="Pfam" id="PF04963">
    <property type="entry name" value="Sigma54_CBD"/>
    <property type="match status" value="1"/>
</dbReference>
<dbReference type="PIRSF" id="PIRSF000774">
    <property type="entry name" value="RpoN"/>
    <property type="match status" value="1"/>
</dbReference>
<evidence type="ECO:0000256" key="8">
    <source>
        <dbReference type="ARBA" id="ARBA00023163"/>
    </source>
</evidence>
<protein>
    <submittedName>
        <fullName evidence="11">RNA polymerase factor sigma-54</fullName>
        <ecNumber evidence="11">2.7.7.6</ecNumber>
    </submittedName>
</protein>
<dbReference type="Gene3D" id="1.10.10.60">
    <property type="entry name" value="Homeodomain-like"/>
    <property type="match status" value="1"/>
</dbReference>
<comment type="similarity">
    <text evidence="1">Belongs to the sigma-54 factor family.</text>
</comment>
<reference evidence="12" key="1">
    <citation type="journal article" date="2019" name="Int. J. Syst. Evol. Microbiol.">
        <title>The Global Catalogue of Microorganisms (GCM) 10K type strain sequencing project: providing services to taxonomists for standard genome sequencing and annotation.</title>
        <authorList>
            <consortium name="The Broad Institute Genomics Platform"/>
            <consortium name="The Broad Institute Genome Sequencing Center for Infectious Disease"/>
            <person name="Wu L."/>
            <person name="Ma J."/>
        </authorList>
    </citation>
    <scope>NUCLEOTIDE SEQUENCE [LARGE SCALE GENOMIC DNA]</scope>
    <source>
        <strain evidence="12">CCUG 53816</strain>
    </source>
</reference>
<dbReference type="InterPro" id="IPR000394">
    <property type="entry name" value="RNA_pol_sigma_54"/>
</dbReference>
<dbReference type="PROSITE" id="PS00717">
    <property type="entry name" value="SIGMA54_1"/>
    <property type="match status" value="1"/>
</dbReference>
<dbReference type="InterPro" id="IPR007046">
    <property type="entry name" value="RNA_pol_sigma_54_core-bd"/>
</dbReference>
<dbReference type="PROSITE" id="PS50044">
    <property type="entry name" value="SIGMA54_3"/>
    <property type="match status" value="1"/>
</dbReference>
<evidence type="ECO:0000256" key="5">
    <source>
        <dbReference type="ARBA" id="ARBA00023015"/>
    </source>
</evidence>
<evidence type="ECO:0000256" key="7">
    <source>
        <dbReference type="ARBA" id="ARBA00023125"/>
    </source>
</evidence>
<dbReference type="EC" id="2.7.7.6" evidence="11"/>
<feature type="domain" description="RNA polymerase sigma factor 54 DNA-binding" evidence="9">
    <location>
        <begin position="266"/>
        <end position="419"/>
    </location>
</feature>
<dbReference type="NCBIfam" id="TIGR02395">
    <property type="entry name" value="rpoN_sigma"/>
    <property type="match status" value="1"/>
</dbReference>
<evidence type="ECO:0000256" key="6">
    <source>
        <dbReference type="ARBA" id="ARBA00023082"/>
    </source>
</evidence>
<evidence type="ECO:0000259" key="10">
    <source>
        <dbReference type="Pfam" id="PF04963"/>
    </source>
</evidence>
<evidence type="ECO:0000256" key="3">
    <source>
        <dbReference type="ARBA" id="ARBA00022679"/>
    </source>
</evidence>
<dbReference type="NCBIfam" id="NF004602">
    <property type="entry name" value="PRK05932.2-4"/>
    <property type="match status" value="1"/>
</dbReference>
<dbReference type="InterPro" id="IPR038709">
    <property type="entry name" value="RpoN_core-bd_sf"/>
</dbReference>
<dbReference type="Gene3D" id="1.10.10.1330">
    <property type="entry name" value="RNA polymerase sigma-54 factor, core-binding domain"/>
    <property type="match status" value="1"/>
</dbReference>
<evidence type="ECO:0000313" key="12">
    <source>
        <dbReference type="Proteomes" id="UP001595783"/>
    </source>
</evidence>